<feature type="domain" description="Putative Flp pilus-assembly TadG-like N-terminal" evidence="3">
    <location>
        <begin position="17"/>
        <end position="60"/>
    </location>
</feature>
<evidence type="ECO:0000313" key="4">
    <source>
        <dbReference type="EMBL" id="MBD8065583.1"/>
    </source>
</evidence>
<dbReference type="InterPro" id="IPR036465">
    <property type="entry name" value="vWFA_dom_sf"/>
</dbReference>
<evidence type="ECO:0000256" key="1">
    <source>
        <dbReference type="SAM" id="MobiDB-lite"/>
    </source>
</evidence>
<keyword evidence="2" id="KW-1133">Transmembrane helix</keyword>
<dbReference type="AlphaFoldDB" id="A0A927IT99"/>
<dbReference type="Pfam" id="PF13400">
    <property type="entry name" value="Tad"/>
    <property type="match status" value="1"/>
</dbReference>
<reference evidence="4" key="1">
    <citation type="submission" date="2020-09" db="EMBL/GenBank/DDBJ databases">
        <title>Genome seq and assembly of Devosia sp.</title>
        <authorList>
            <person name="Chhetri G."/>
        </authorList>
    </citation>
    <scope>NUCLEOTIDE SEQUENCE</scope>
    <source>
        <strain evidence="4">PTR5</strain>
    </source>
</reference>
<evidence type="ECO:0000259" key="3">
    <source>
        <dbReference type="Pfam" id="PF13400"/>
    </source>
</evidence>
<dbReference type="Gene3D" id="3.40.50.410">
    <property type="entry name" value="von Willebrand factor, type A domain"/>
    <property type="match status" value="2"/>
</dbReference>
<dbReference type="RefSeq" id="WP_191774610.1">
    <property type="nucleotide sequence ID" value="NZ_JACYFU010000002.1"/>
</dbReference>
<keyword evidence="2" id="KW-0812">Transmembrane</keyword>
<dbReference type="InterPro" id="IPR028087">
    <property type="entry name" value="Tad_N"/>
</dbReference>
<feature type="transmembrane region" description="Helical" evidence="2">
    <location>
        <begin position="21"/>
        <end position="43"/>
    </location>
</feature>
<sequence length="608" mass="65598">MLRLVPVLRRFARDERGVFAVLFGLMAIVLIAMGGAVVDYVSLEQTRSRAQTALDAAALALQPEIFKSTFNAETVRQQAEAIVLERIGDTEVDASVDDIEVNIADGSLYLRAEFTIPTMFVSLVGVNTLSAAVQSEATRKMLELEVAMVLDNSGSMGSYSRMTYLKQAAACATRTIFYGKVDSNCNVASGTPKLDKVKIGIVPFTIMVNVGTQFANAAWLDWTAQGALAKLNFDNDDDSTNAFPGPVDRKNLFTQTGTSWRGCVEARQAPYDTNDTPPTTAATKFIPMFSPDTATGNYNSYLSDTGGTCQVKTCTQKVVQNNCTYWWGGYSCSGPTITSYTKVVGSVTTTPGTSCIPSSPVTLSGPSTSTSGSSRTTTTTYSLLTERELQERLCKYNGVAVSDRSTSGPNANCPYVEILPLTSDDTAVLNRINTMNADGGTNIQQGAMWGYHALSNAEPLTQAAPYSSGAVSKVMILMTDGFNEPDYRRYSDTWNGTAIYGSWGFRKDGRLPDTDGIIGNENEYGAHNSKADMTVTMDQKTVQTCANAKADGIRVYTIGLNPPSQATRDMLTSCSSGDGYYFFPNNPSELVDVFAQIANQLTQLRLAL</sequence>
<organism evidence="4 5">
    <name type="scientific">Devosia oryzisoli</name>
    <dbReference type="NCBI Taxonomy" id="2774138"/>
    <lineage>
        <taxon>Bacteria</taxon>
        <taxon>Pseudomonadati</taxon>
        <taxon>Pseudomonadota</taxon>
        <taxon>Alphaproteobacteria</taxon>
        <taxon>Hyphomicrobiales</taxon>
        <taxon>Devosiaceae</taxon>
        <taxon>Devosia</taxon>
    </lineage>
</organism>
<dbReference type="Proteomes" id="UP000654108">
    <property type="component" value="Unassembled WGS sequence"/>
</dbReference>
<feature type="region of interest" description="Disordered" evidence="1">
    <location>
        <begin position="357"/>
        <end position="379"/>
    </location>
</feature>
<proteinExistence type="predicted"/>
<name>A0A927IT99_9HYPH</name>
<dbReference type="EMBL" id="JACYFU010000002">
    <property type="protein sequence ID" value="MBD8065583.1"/>
    <property type="molecule type" value="Genomic_DNA"/>
</dbReference>
<dbReference type="SUPFAM" id="SSF53300">
    <property type="entry name" value="vWA-like"/>
    <property type="match status" value="1"/>
</dbReference>
<keyword evidence="5" id="KW-1185">Reference proteome</keyword>
<keyword evidence="2" id="KW-0472">Membrane</keyword>
<protein>
    <submittedName>
        <fullName evidence="4">Pilus assembly protein</fullName>
    </submittedName>
</protein>
<comment type="caution">
    <text evidence="4">The sequence shown here is derived from an EMBL/GenBank/DDBJ whole genome shotgun (WGS) entry which is preliminary data.</text>
</comment>
<accession>A0A927IT99</accession>
<evidence type="ECO:0000256" key="2">
    <source>
        <dbReference type="SAM" id="Phobius"/>
    </source>
</evidence>
<evidence type="ECO:0000313" key="5">
    <source>
        <dbReference type="Proteomes" id="UP000654108"/>
    </source>
</evidence>
<gene>
    <name evidence="4" type="ORF">IC608_08850</name>
</gene>